<dbReference type="PATRIC" id="fig|1214101.3.peg.7626"/>
<dbReference type="STRING" id="1214101.BN159_7529"/>
<dbReference type="PROSITE" id="PS00107">
    <property type="entry name" value="PROTEIN_KINASE_ATP"/>
    <property type="match status" value="1"/>
</dbReference>
<evidence type="ECO:0000313" key="11">
    <source>
        <dbReference type="Proteomes" id="UP000008043"/>
    </source>
</evidence>
<feature type="region of interest" description="Disordered" evidence="8">
    <location>
        <begin position="345"/>
        <end position="410"/>
    </location>
</feature>
<evidence type="ECO:0000256" key="8">
    <source>
        <dbReference type="SAM" id="MobiDB-lite"/>
    </source>
</evidence>
<keyword evidence="3" id="KW-0808">Transferase</keyword>
<dbReference type="Proteomes" id="UP000008043">
    <property type="component" value="Chromosome"/>
</dbReference>
<dbReference type="InterPro" id="IPR008271">
    <property type="entry name" value="Ser/Thr_kinase_AS"/>
</dbReference>
<dbReference type="CDD" id="cd14014">
    <property type="entry name" value="STKc_PknB_like"/>
    <property type="match status" value="1"/>
</dbReference>
<evidence type="ECO:0000256" key="2">
    <source>
        <dbReference type="ARBA" id="ARBA00022527"/>
    </source>
</evidence>
<evidence type="ECO:0000259" key="9">
    <source>
        <dbReference type="PROSITE" id="PS50011"/>
    </source>
</evidence>
<evidence type="ECO:0000256" key="3">
    <source>
        <dbReference type="ARBA" id="ARBA00022679"/>
    </source>
</evidence>
<dbReference type="Pfam" id="PF00069">
    <property type="entry name" value="Pkinase"/>
    <property type="match status" value="1"/>
</dbReference>
<dbReference type="HOGENOM" id="CLU_000288_63_44_11"/>
<keyword evidence="11" id="KW-1185">Reference proteome</keyword>
<evidence type="ECO:0000256" key="1">
    <source>
        <dbReference type="ARBA" id="ARBA00012513"/>
    </source>
</evidence>
<protein>
    <recommendedName>
        <fullName evidence="1">non-specific serine/threonine protein kinase</fullName>
        <ecNumber evidence="1">2.7.11.1</ecNumber>
    </recommendedName>
</protein>
<dbReference type="InterPro" id="IPR011009">
    <property type="entry name" value="Kinase-like_dom_sf"/>
</dbReference>
<dbReference type="PANTHER" id="PTHR43289:SF6">
    <property type="entry name" value="SERINE_THREONINE-PROTEIN KINASE NEKL-3"/>
    <property type="match status" value="1"/>
</dbReference>
<reference evidence="10 11" key="1">
    <citation type="journal article" date="2012" name="J. Bacteriol.">
        <title>Genome sequence of the bacterium Streptomyces davawensis JCM 4913 and heterologous production of the unique antibiotic roseoflavin.</title>
        <authorList>
            <person name="Jankowitsch F."/>
            <person name="Schwarz J."/>
            <person name="Ruckert C."/>
            <person name="Gust B."/>
            <person name="Szczepanowski R."/>
            <person name="Blom J."/>
            <person name="Pelzer S."/>
            <person name="Kalinowski J."/>
            <person name="Mack M."/>
        </authorList>
    </citation>
    <scope>NUCLEOTIDE SEQUENCE [LARGE SCALE GENOMIC DNA]</scope>
    <source>
        <strain evidence="11">DSM 101723 / JCM 4913 / KCC S-0913 / 768</strain>
    </source>
</reference>
<dbReference type="PANTHER" id="PTHR43289">
    <property type="entry name" value="MITOGEN-ACTIVATED PROTEIN KINASE KINASE KINASE 20-RELATED"/>
    <property type="match status" value="1"/>
</dbReference>
<dbReference type="EC" id="2.7.11.1" evidence="1"/>
<dbReference type="InterPro" id="IPR017441">
    <property type="entry name" value="Protein_kinase_ATP_BS"/>
</dbReference>
<dbReference type="FunFam" id="1.10.510.10:FF:000021">
    <property type="entry name" value="Serine/threonine protein kinase"/>
    <property type="match status" value="1"/>
</dbReference>
<organism evidence="10 11">
    <name type="scientific">Streptomyces davaonensis (strain DSM 101723 / JCM 4913 / KCC S-0913 / 768)</name>
    <dbReference type="NCBI Taxonomy" id="1214101"/>
    <lineage>
        <taxon>Bacteria</taxon>
        <taxon>Bacillati</taxon>
        <taxon>Actinomycetota</taxon>
        <taxon>Actinomycetes</taxon>
        <taxon>Kitasatosporales</taxon>
        <taxon>Streptomycetaceae</taxon>
        <taxon>Streptomyces</taxon>
    </lineage>
</organism>
<feature type="binding site" evidence="7">
    <location>
        <position position="40"/>
    </location>
    <ligand>
        <name>ATP</name>
        <dbReference type="ChEBI" id="CHEBI:30616"/>
    </ligand>
</feature>
<feature type="compositionally biased region" description="Low complexity" evidence="8">
    <location>
        <begin position="359"/>
        <end position="375"/>
    </location>
</feature>
<proteinExistence type="predicted"/>
<evidence type="ECO:0000256" key="5">
    <source>
        <dbReference type="ARBA" id="ARBA00022777"/>
    </source>
</evidence>
<evidence type="ECO:0000256" key="4">
    <source>
        <dbReference type="ARBA" id="ARBA00022741"/>
    </source>
</evidence>
<dbReference type="Gene3D" id="1.10.510.10">
    <property type="entry name" value="Transferase(Phosphotransferase) domain 1"/>
    <property type="match status" value="1"/>
</dbReference>
<accession>K4RDW5</accession>
<dbReference type="AlphaFoldDB" id="K4RDW5"/>
<dbReference type="OrthoDB" id="9762169at2"/>
<dbReference type="SUPFAM" id="SSF56112">
    <property type="entry name" value="Protein kinase-like (PK-like)"/>
    <property type="match status" value="1"/>
</dbReference>
<keyword evidence="5 10" id="KW-0418">Kinase</keyword>
<feature type="domain" description="Protein kinase" evidence="9">
    <location>
        <begin position="11"/>
        <end position="270"/>
    </location>
</feature>
<feature type="compositionally biased region" description="Basic and acidic residues" evidence="8">
    <location>
        <begin position="377"/>
        <end position="410"/>
    </location>
</feature>
<keyword evidence="4 7" id="KW-0547">Nucleotide-binding</keyword>
<dbReference type="EMBL" id="HE971709">
    <property type="protein sequence ID" value="CCK31908.1"/>
    <property type="molecule type" value="Genomic_DNA"/>
</dbReference>
<gene>
    <name evidence="10" type="ORF">BN159_7529</name>
</gene>
<dbReference type="PROSITE" id="PS00108">
    <property type="entry name" value="PROTEIN_KINASE_ST"/>
    <property type="match status" value="1"/>
</dbReference>
<keyword evidence="6 7" id="KW-0067">ATP-binding</keyword>
<dbReference type="GO" id="GO:0005524">
    <property type="term" value="F:ATP binding"/>
    <property type="evidence" value="ECO:0007669"/>
    <property type="project" value="UniProtKB-UniRule"/>
</dbReference>
<dbReference type="GO" id="GO:0004674">
    <property type="term" value="F:protein serine/threonine kinase activity"/>
    <property type="evidence" value="ECO:0007669"/>
    <property type="project" value="UniProtKB-KW"/>
</dbReference>
<evidence type="ECO:0000256" key="7">
    <source>
        <dbReference type="PROSITE-ProRule" id="PRU10141"/>
    </source>
</evidence>
<dbReference type="InterPro" id="IPR000719">
    <property type="entry name" value="Prot_kinase_dom"/>
</dbReference>
<sequence length="410" mass="43178">MDVHVLVADRYRLDESLGRGSMGEVWRATDQILGRPVAVKLLHADVPDRVGATDVERFRMEGRTAARLNHANVVAVYDFGAGDGMLHLVMELVEGWSLAQERAGRGILHPWEAAGIAAQMAAGLAAAHREGVIHRDIKPANVMLTAERTAKITDFGLAKFAHEAAMALTGTGKVVGSAAYLAPERALSRPAQPASDVYSLGCVLYELLTGRPPFLGPTALSVVQQHVDAAPVAPATLRVEIPVPLSDYVLRLLAKDPAQRPTAEEAAEWLAAPTEPPVAPLPRPQDAAPATAVLASVHLPGTEGLPTTTRSHAARSRRVSPKALLALGGAVVFAASAAIGMAMSSGDGDNAAPEPPPATSAQPTTEPATPSATPSPDDDHHGKDRGKGDGEDEKGEEKRREKQRDRGEDD</sequence>
<dbReference type="PROSITE" id="PS50011">
    <property type="entry name" value="PROTEIN_KINASE_DOM"/>
    <property type="match status" value="1"/>
</dbReference>
<evidence type="ECO:0000313" key="10">
    <source>
        <dbReference type="EMBL" id="CCK31908.1"/>
    </source>
</evidence>
<dbReference type="Gene3D" id="3.30.200.20">
    <property type="entry name" value="Phosphorylase Kinase, domain 1"/>
    <property type="match status" value="1"/>
</dbReference>
<evidence type="ECO:0000256" key="6">
    <source>
        <dbReference type="ARBA" id="ARBA00022840"/>
    </source>
</evidence>
<dbReference type="SMART" id="SM00220">
    <property type="entry name" value="S_TKc"/>
    <property type="match status" value="1"/>
</dbReference>
<dbReference type="KEGG" id="sdv:BN159_7529"/>
<keyword evidence="2" id="KW-0723">Serine/threonine-protein kinase</keyword>
<name>K4RDW5_STRDJ</name>
<dbReference type="eggNOG" id="COG0515">
    <property type="taxonomic scope" value="Bacteria"/>
</dbReference>